<name>A0A399CXB1_9BACT</name>
<dbReference type="AlphaFoldDB" id="A0A399CXB1"/>
<dbReference type="OrthoDB" id="1113889at2"/>
<comment type="caution">
    <text evidence="1">The sequence shown here is derived from an EMBL/GenBank/DDBJ whole genome shotgun (WGS) entry which is preliminary data.</text>
</comment>
<dbReference type="InterPro" id="IPR046713">
    <property type="entry name" value="DUF6786"/>
</dbReference>
<accession>A0A399CXB1</accession>
<dbReference type="EMBL" id="QWET01000026">
    <property type="protein sequence ID" value="RIH63112.1"/>
    <property type="molecule type" value="Genomic_DNA"/>
</dbReference>
<dbReference type="Proteomes" id="UP000266441">
    <property type="component" value="Unassembled WGS sequence"/>
</dbReference>
<proteinExistence type="predicted"/>
<evidence type="ECO:0000313" key="2">
    <source>
        <dbReference type="Proteomes" id="UP000266441"/>
    </source>
</evidence>
<keyword evidence="2" id="KW-1185">Reference proteome</keyword>
<protein>
    <submittedName>
        <fullName evidence="1">Uncharacterized protein</fullName>
    </submittedName>
</protein>
<reference evidence="1 2" key="1">
    <citation type="journal article" date="2015" name="Int. J. Syst. Evol. Microbiol.">
        <title>Mariniphaga sediminis sp. nov., isolated from coastal sediment.</title>
        <authorList>
            <person name="Wang F.Q."/>
            <person name="Shen Q.Y."/>
            <person name="Chen G.J."/>
            <person name="Du Z.J."/>
        </authorList>
    </citation>
    <scope>NUCLEOTIDE SEQUENCE [LARGE SCALE GENOMIC DNA]</scope>
    <source>
        <strain evidence="1 2">SY21</strain>
    </source>
</reference>
<dbReference type="Pfam" id="PF20583">
    <property type="entry name" value="DUF6786"/>
    <property type="match status" value="1"/>
</dbReference>
<sequence length="388" mass="42916">MKEGRNEFEKGTYGFDVAFLKKNKVETVELKDEVSKACVLIAPGYQGRVMTSTANGNEGMSFGWINHELIESGKVSEQFNPVGGEERFWMGPEGGPFSIYFEEGKEQVYENWNVPAVIDTERFDIKEQGEGSVTFAKNTTLKNASGAEFKLGIERRVRLLPKDTLGDLFNVRFPADVFDVVAYQSDNMITNLSDRAWTKEGGLLSIWMLCMFSPSPTTTVFLPYLEAGDGAVVNDDYFGKVPSDRLRVEGGVAYFKIDGKYRSKIGIPPERAKDLCGSYDSASKMLTLLWGSLPSGKKDYVNSKWGDQDNPFAGDAINAYNDGPVEDGSIMGPFYEIETSSPGADLKPGESLTHSQRVVHVQGSEAELAKLVKDLFGLNLNEIATKFR</sequence>
<organism evidence="1 2">
    <name type="scientific">Mariniphaga sediminis</name>
    <dbReference type="NCBI Taxonomy" id="1628158"/>
    <lineage>
        <taxon>Bacteria</taxon>
        <taxon>Pseudomonadati</taxon>
        <taxon>Bacteroidota</taxon>
        <taxon>Bacteroidia</taxon>
        <taxon>Marinilabiliales</taxon>
        <taxon>Prolixibacteraceae</taxon>
        <taxon>Mariniphaga</taxon>
    </lineage>
</organism>
<evidence type="ECO:0000313" key="1">
    <source>
        <dbReference type="EMBL" id="RIH63112.1"/>
    </source>
</evidence>
<gene>
    <name evidence="1" type="ORF">D1164_21490</name>
</gene>